<dbReference type="EMBL" id="VFQF01000001">
    <property type="protein sequence ID" value="TQN47675.1"/>
    <property type="molecule type" value="Genomic_DNA"/>
</dbReference>
<dbReference type="PANTHER" id="PTHR43194:SF2">
    <property type="entry name" value="PEROXISOMAL MEMBRANE PROTEIN LPX1"/>
    <property type="match status" value="1"/>
</dbReference>
<dbReference type="AlphaFoldDB" id="A0A543PUB6"/>
<dbReference type="InterPro" id="IPR050228">
    <property type="entry name" value="Carboxylesterase_BioH"/>
</dbReference>
<dbReference type="SUPFAM" id="SSF53474">
    <property type="entry name" value="alpha/beta-Hydrolases"/>
    <property type="match status" value="1"/>
</dbReference>
<evidence type="ECO:0000313" key="3">
    <source>
        <dbReference type="Proteomes" id="UP000320085"/>
    </source>
</evidence>
<protein>
    <submittedName>
        <fullName evidence="2">Pimeloyl-ACP methyl ester carboxylesterase</fullName>
    </submittedName>
</protein>
<name>A0A543PUB6_9MICO</name>
<proteinExistence type="predicted"/>
<dbReference type="GO" id="GO:0003824">
    <property type="term" value="F:catalytic activity"/>
    <property type="evidence" value="ECO:0007669"/>
    <property type="project" value="UniProtKB-ARBA"/>
</dbReference>
<dbReference type="RefSeq" id="WP_141820077.1">
    <property type="nucleotide sequence ID" value="NZ_BAAAQC010000005.1"/>
</dbReference>
<dbReference type="InterPro" id="IPR029058">
    <property type="entry name" value="AB_hydrolase_fold"/>
</dbReference>
<sequence>MAHTMFEPTVSELEEVERANASGKQPVVFVHGLWLLDSSWDRWAAFFEENGYAAVTPGWPEDPATVEEAHQNPDVFAGKGVGDIAAYQQQIIERLHRKPALVGHSFGGLLVMILAGRGLSAATVAIDAAGGRGVLPLPVSALKSASPVLSNPANRHKAVALTYEQFRYGFANAVPEEEAHRIYETYHVAGSGVPLFQAAFSNINPGTEAKAENKNHDRGPMLVVSGGLDHQVPDATSKAIYNRQKKNQHHVTEYSLIDDRGHSLTIDDGWQEVAQLSLDFISRFVK</sequence>
<gene>
    <name evidence="2" type="ORF">FHX52_0782</name>
</gene>
<reference evidence="2 3" key="1">
    <citation type="submission" date="2019-06" db="EMBL/GenBank/DDBJ databases">
        <title>Sequencing the genomes of 1000 actinobacteria strains.</title>
        <authorList>
            <person name="Klenk H.-P."/>
        </authorList>
    </citation>
    <scope>NUCLEOTIDE SEQUENCE [LARGE SCALE GENOMIC DNA]</scope>
    <source>
        <strain evidence="2 3">DSM 21776</strain>
    </source>
</reference>
<evidence type="ECO:0000259" key="1">
    <source>
        <dbReference type="Pfam" id="PF12697"/>
    </source>
</evidence>
<dbReference type="OrthoDB" id="3810256at2"/>
<accession>A0A543PUB6</accession>
<dbReference type="PANTHER" id="PTHR43194">
    <property type="entry name" value="HYDROLASE ALPHA/BETA FOLD FAMILY"/>
    <property type="match status" value="1"/>
</dbReference>
<feature type="domain" description="AB hydrolase-1" evidence="1">
    <location>
        <begin position="27"/>
        <end position="275"/>
    </location>
</feature>
<dbReference type="Gene3D" id="3.40.50.1820">
    <property type="entry name" value="alpha/beta hydrolase"/>
    <property type="match status" value="1"/>
</dbReference>
<evidence type="ECO:0000313" key="2">
    <source>
        <dbReference type="EMBL" id="TQN47675.1"/>
    </source>
</evidence>
<dbReference type="Pfam" id="PF12697">
    <property type="entry name" value="Abhydrolase_6"/>
    <property type="match status" value="1"/>
</dbReference>
<dbReference type="Proteomes" id="UP000320085">
    <property type="component" value="Unassembled WGS sequence"/>
</dbReference>
<organism evidence="2 3">
    <name type="scientific">Humibacillus xanthopallidus</name>
    <dbReference type="NCBI Taxonomy" id="412689"/>
    <lineage>
        <taxon>Bacteria</taxon>
        <taxon>Bacillati</taxon>
        <taxon>Actinomycetota</taxon>
        <taxon>Actinomycetes</taxon>
        <taxon>Micrococcales</taxon>
        <taxon>Intrasporangiaceae</taxon>
        <taxon>Humibacillus</taxon>
    </lineage>
</organism>
<comment type="caution">
    <text evidence="2">The sequence shown here is derived from an EMBL/GenBank/DDBJ whole genome shotgun (WGS) entry which is preliminary data.</text>
</comment>
<dbReference type="InterPro" id="IPR000073">
    <property type="entry name" value="AB_hydrolase_1"/>
</dbReference>